<organism evidence="1 2">
    <name type="scientific">Streptomyces glomeratus</name>
    <dbReference type="NCBI Taxonomy" id="284452"/>
    <lineage>
        <taxon>Bacteria</taxon>
        <taxon>Bacillati</taxon>
        <taxon>Actinomycetota</taxon>
        <taxon>Actinomycetes</taxon>
        <taxon>Kitasatosporales</taxon>
        <taxon>Streptomycetaceae</taxon>
        <taxon>Streptomyces</taxon>
    </lineage>
</organism>
<dbReference type="EMBL" id="BAAAUF010000020">
    <property type="protein sequence ID" value="GAA3045568.1"/>
    <property type="molecule type" value="Genomic_DNA"/>
</dbReference>
<protein>
    <recommendedName>
        <fullName evidence="3">DUF1440 domain-containing protein</fullName>
    </recommendedName>
</protein>
<evidence type="ECO:0000313" key="1">
    <source>
        <dbReference type="EMBL" id="GAA3045568.1"/>
    </source>
</evidence>
<accession>A0ABP6LHZ6</accession>
<sequence>MQPVTKGLPAGAVGTVALSLATYGDMLLRGRPSSDMPAQVADRLADRTGAGLGEGEAKSNREQAVGAVLGYVTGLGVGCAYGLRRRLGGPPSPWTAGPLPGAAAMAGSDLPAFALKVTDPASWDLTSWASDVVPHLVYGFTTASVYEALR</sequence>
<evidence type="ECO:0000313" key="2">
    <source>
        <dbReference type="Proteomes" id="UP001501532"/>
    </source>
</evidence>
<name>A0ABP6LHZ6_9ACTN</name>
<reference evidence="2" key="1">
    <citation type="journal article" date="2019" name="Int. J. Syst. Evol. Microbiol.">
        <title>The Global Catalogue of Microorganisms (GCM) 10K type strain sequencing project: providing services to taxonomists for standard genome sequencing and annotation.</title>
        <authorList>
            <consortium name="The Broad Institute Genomics Platform"/>
            <consortium name="The Broad Institute Genome Sequencing Center for Infectious Disease"/>
            <person name="Wu L."/>
            <person name="Ma J."/>
        </authorList>
    </citation>
    <scope>NUCLEOTIDE SEQUENCE [LARGE SCALE GENOMIC DNA]</scope>
    <source>
        <strain evidence="2">JCM 9091</strain>
    </source>
</reference>
<proteinExistence type="predicted"/>
<dbReference type="RefSeq" id="WP_234517658.1">
    <property type="nucleotide sequence ID" value="NZ_BAAAUF010000020.1"/>
</dbReference>
<gene>
    <name evidence="1" type="ORF">GCM10010448_30580</name>
</gene>
<evidence type="ECO:0008006" key="3">
    <source>
        <dbReference type="Google" id="ProtNLM"/>
    </source>
</evidence>
<comment type="caution">
    <text evidence="1">The sequence shown here is derived from an EMBL/GenBank/DDBJ whole genome shotgun (WGS) entry which is preliminary data.</text>
</comment>
<dbReference type="Proteomes" id="UP001501532">
    <property type="component" value="Unassembled WGS sequence"/>
</dbReference>
<keyword evidence="2" id="KW-1185">Reference proteome</keyword>